<evidence type="ECO:0000256" key="3">
    <source>
        <dbReference type="ARBA" id="ARBA00022448"/>
    </source>
</evidence>
<keyword evidence="6 8" id="KW-1133">Transmembrane helix</keyword>
<evidence type="ECO:0000256" key="6">
    <source>
        <dbReference type="ARBA" id="ARBA00022989"/>
    </source>
</evidence>
<dbReference type="Proteomes" id="UP001236500">
    <property type="component" value="Chromosome"/>
</dbReference>
<evidence type="ECO:0000313" key="10">
    <source>
        <dbReference type="Proteomes" id="UP001236500"/>
    </source>
</evidence>
<sequence>MSAVLSEFLSPSLPHLSWAALLVFVAALVRGYTGFGFTAVAIAGLNLIWPVHSSVPIILVLDFVASAALLPQGWRGADRALLRTLAIGAIAGIPVGLFLLISVADHLLKLGISIVLVLCVITLLLPRSKSVTGDAATGAGVAGFFSGVTGVAGAAGGLPVVCYLLYQQISARTQHATLLVFLTGSALLALTVVTVIQPPSTPIFAPAALLLIPTLSGLGMGFALFHLKAPRRPRLIAVPLLLALASGSLYNAGRHWMPSHYSNEYSFQQLRSTP</sequence>
<feature type="transmembrane region" description="Helical" evidence="8">
    <location>
        <begin position="107"/>
        <end position="125"/>
    </location>
</feature>
<keyword evidence="4 8" id="KW-1003">Cell membrane</keyword>
<dbReference type="InterPro" id="IPR052017">
    <property type="entry name" value="TSUP"/>
</dbReference>
<feature type="transmembrane region" description="Helical" evidence="8">
    <location>
        <begin position="20"/>
        <end position="48"/>
    </location>
</feature>
<feature type="transmembrane region" description="Helical" evidence="8">
    <location>
        <begin position="203"/>
        <end position="223"/>
    </location>
</feature>
<dbReference type="Pfam" id="PF01925">
    <property type="entry name" value="TauE"/>
    <property type="match status" value="1"/>
</dbReference>
<name>A0ABY8NEB0_9GAMM</name>
<comment type="similarity">
    <text evidence="2 8">Belongs to the 4-toluene sulfonate uptake permease (TSUP) (TC 2.A.102) family.</text>
</comment>
<proteinExistence type="inferred from homology"/>
<feature type="transmembrane region" description="Helical" evidence="8">
    <location>
        <begin position="55"/>
        <end position="74"/>
    </location>
</feature>
<evidence type="ECO:0000256" key="7">
    <source>
        <dbReference type="ARBA" id="ARBA00023136"/>
    </source>
</evidence>
<reference evidence="9 10" key="1">
    <citation type="submission" date="2023-02" db="EMBL/GenBank/DDBJ databases">
        <title>Description and genomic characterization of Microbulbifer bruguierae sp. nov., isolated from the sediment of mangrove plant Bruguiera sexangula.</title>
        <authorList>
            <person name="Long M."/>
        </authorList>
    </citation>
    <scope>NUCLEOTIDE SEQUENCE [LARGE SCALE GENOMIC DNA]</scope>
    <source>
        <strain evidence="9 10">H12</strain>
    </source>
</reference>
<evidence type="ECO:0000256" key="2">
    <source>
        <dbReference type="ARBA" id="ARBA00009142"/>
    </source>
</evidence>
<accession>A0ABY8NEB0</accession>
<gene>
    <name evidence="9" type="ORF">PVT68_13585</name>
</gene>
<dbReference type="InterPro" id="IPR002781">
    <property type="entry name" value="TM_pro_TauE-like"/>
</dbReference>
<comment type="subcellular location">
    <subcellularLocation>
        <location evidence="1 8">Cell membrane</location>
        <topology evidence="1 8">Multi-pass membrane protein</topology>
    </subcellularLocation>
</comment>
<keyword evidence="10" id="KW-1185">Reference proteome</keyword>
<protein>
    <recommendedName>
        <fullName evidence="8">Probable membrane transporter protein</fullName>
    </recommendedName>
</protein>
<dbReference type="PANTHER" id="PTHR30269:SF37">
    <property type="entry name" value="MEMBRANE TRANSPORTER PROTEIN"/>
    <property type="match status" value="1"/>
</dbReference>
<dbReference type="PANTHER" id="PTHR30269">
    <property type="entry name" value="TRANSMEMBRANE PROTEIN YFCA"/>
    <property type="match status" value="1"/>
</dbReference>
<evidence type="ECO:0000256" key="8">
    <source>
        <dbReference type="RuleBase" id="RU363041"/>
    </source>
</evidence>
<organism evidence="9 10">
    <name type="scientific">Microbulbifer bruguierae</name>
    <dbReference type="NCBI Taxonomy" id="3029061"/>
    <lineage>
        <taxon>Bacteria</taxon>
        <taxon>Pseudomonadati</taxon>
        <taxon>Pseudomonadota</taxon>
        <taxon>Gammaproteobacteria</taxon>
        <taxon>Cellvibrionales</taxon>
        <taxon>Microbulbiferaceae</taxon>
        <taxon>Microbulbifer</taxon>
    </lineage>
</organism>
<dbReference type="RefSeq" id="WP_280318907.1">
    <property type="nucleotide sequence ID" value="NZ_CP118605.1"/>
</dbReference>
<evidence type="ECO:0000313" key="9">
    <source>
        <dbReference type="EMBL" id="WGL15798.1"/>
    </source>
</evidence>
<keyword evidence="5 8" id="KW-0812">Transmembrane</keyword>
<evidence type="ECO:0000256" key="5">
    <source>
        <dbReference type="ARBA" id="ARBA00022692"/>
    </source>
</evidence>
<evidence type="ECO:0000256" key="4">
    <source>
        <dbReference type="ARBA" id="ARBA00022475"/>
    </source>
</evidence>
<evidence type="ECO:0000256" key="1">
    <source>
        <dbReference type="ARBA" id="ARBA00004651"/>
    </source>
</evidence>
<keyword evidence="7 8" id="KW-0472">Membrane</keyword>
<keyword evidence="3" id="KW-0813">Transport</keyword>
<feature type="transmembrane region" description="Helical" evidence="8">
    <location>
        <begin position="80"/>
        <end position="100"/>
    </location>
</feature>
<feature type="transmembrane region" description="Helical" evidence="8">
    <location>
        <begin position="178"/>
        <end position="197"/>
    </location>
</feature>
<feature type="transmembrane region" description="Helical" evidence="8">
    <location>
        <begin position="145"/>
        <end position="166"/>
    </location>
</feature>
<dbReference type="EMBL" id="CP118605">
    <property type="protein sequence ID" value="WGL15798.1"/>
    <property type="molecule type" value="Genomic_DNA"/>
</dbReference>